<evidence type="ECO:0000256" key="7">
    <source>
        <dbReference type="ARBA" id="ARBA00023288"/>
    </source>
</evidence>
<evidence type="ECO:0000256" key="2">
    <source>
        <dbReference type="ARBA" id="ARBA00007886"/>
    </source>
</evidence>
<dbReference type="RefSeq" id="WP_378132775.1">
    <property type="nucleotide sequence ID" value="NZ_JBHSMI010000023.1"/>
</dbReference>
<evidence type="ECO:0000256" key="1">
    <source>
        <dbReference type="ARBA" id="ARBA00004635"/>
    </source>
</evidence>
<evidence type="ECO:0000259" key="9">
    <source>
        <dbReference type="Pfam" id="PF25198"/>
    </source>
</evidence>
<keyword evidence="7" id="KW-0449">Lipoprotein</keyword>
<evidence type="ECO:0000256" key="5">
    <source>
        <dbReference type="ARBA" id="ARBA00023136"/>
    </source>
</evidence>
<reference evidence="11" key="1">
    <citation type="journal article" date="2019" name="Int. J. Syst. Evol. Microbiol.">
        <title>The Global Catalogue of Microorganisms (GCM) 10K type strain sequencing project: providing services to taxonomists for standard genome sequencing and annotation.</title>
        <authorList>
            <consortium name="The Broad Institute Genomics Platform"/>
            <consortium name="The Broad Institute Genome Sequencing Center for Infectious Disease"/>
            <person name="Wu L."/>
            <person name="Ma J."/>
        </authorList>
    </citation>
    <scope>NUCLEOTIDE SEQUENCE [LARGE SCALE GENOMIC DNA]</scope>
    <source>
        <strain evidence="11">CGMCC 1.18575</strain>
    </source>
</reference>
<dbReference type="PROSITE" id="PS51257">
    <property type="entry name" value="PROKAR_LIPOPROTEIN"/>
    <property type="match status" value="1"/>
</dbReference>
<dbReference type="Pfam" id="PF05504">
    <property type="entry name" value="Spore_GerAC"/>
    <property type="match status" value="1"/>
</dbReference>
<keyword evidence="5" id="KW-0472">Membrane</keyword>
<name>A0ABW0HWL4_9BACL</name>
<evidence type="ECO:0000256" key="4">
    <source>
        <dbReference type="ARBA" id="ARBA00022729"/>
    </source>
</evidence>
<evidence type="ECO:0000313" key="11">
    <source>
        <dbReference type="Proteomes" id="UP001596113"/>
    </source>
</evidence>
<proteinExistence type="inferred from homology"/>
<organism evidence="10 11">
    <name type="scientific">Cohnella soli</name>
    <dbReference type="NCBI Taxonomy" id="425005"/>
    <lineage>
        <taxon>Bacteria</taxon>
        <taxon>Bacillati</taxon>
        <taxon>Bacillota</taxon>
        <taxon>Bacilli</taxon>
        <taxon>Bacillales</taxon>
        <taxon>Paenibacillaceae</taxon>
        <taxon>Cohnella</taxon>
    </lineage>
</organism>
<evidence type="ECO:0000313" key="10">
    <source>
        <dbReference type="EMBL" id="MFC5403432.1"/>
    </source>
</evidence>
<comment type="similarity">
    <text evidence="2">Belongs to the GerABKC lipoprotein family.</text>
</comment>
<keyword evidence="6" id="KW-0564">Palmitate</keyword>
<evidence type="ECO:0000256" key="6">
    <source>
        <dbReference type="ARBA" id="ARBA00023139"/>
    </source>
</evidence>
<gene>
    <name evidence="10" type="ORF">ACFPOF_11885</name>
</gene>
<dbReference type="InterPro" id="IPR057336">
    <property type="entry name" value="GerAC_N"/>
</dbReference>
<dbReference type="PANTHER" id="PTHR35789">
    <property type="entry name" value="SPORE GERMINATION PROTEIN B3"/>
    <property type="match status" value="1"/>
</dbReference>
<sequence>MKPYRWLPFGLALVFLSGCWDQQLLKEERTISIGGLDQDESGMLRATVSIRDDFAVQTAVEDKNEIHTVVARSTQNARQLINAQVAGNYSAAKMRVLLFGEDLVRNHDIMPYLDAYYRDSRSPLGARIAVTQGAAENFIRLKKVGTRTIGVFVDQLLKSTKDMDITPNVNLQTLHPLDRGYDFCLPYLTSSNGIPTVDGLALFSGVTMTGKLNIDDSRLYLLLSDVKSKNLTITLKSVNREQASSYDFVTFAVHRFHRKLRVSVSQNRIKATLQLKLKVYVVEDPSDHLYKMKVMHQLEKLLSKELTEKAEQVIYKMQQANHDGFGIARRLMSYYPDFWKQINWNKEYPRVSFDTRVSLEILNTGITE</sequence>
<dbReference type="EMBL" id="JBHSMI010000023">
    <property type="protein sequence ID" value="MFC5403432.1"/>
    <property type="molecule type" value="Genomic_DNA"/>
</dbReference>
<dbReference type="PANTHER" id="PTHR35789:SF1">
    <property type="entry name" value="SPORE GERMINATION PROTEIN B3"/>
    <property type="match status" value="1"/>
</dbReference>
<dbReference type="NCBIfam" id="TIGR02887">
    <property type="entry name" value="spore_ger_x_C"/>
    <property type="match status" value="1"/>
</dbReference>
<dbReference type="Proteomes" id="UP001596113">
    <property type="component" value="Unassembled WGS sequence"/>
</dbReference>
<keyword evidence="4" id="KW-0732">Signal</keyword>
<evidence type="ECO:0000259" key="8">
    <source>
        <dbReference type="Pfam" id="PF05504"/>
    </source>
</evidence>
<protein>
    <submittedName>
        <fullName evidence="10">Ger(X)C family spore germination protein</fullName>
    </submittedName>
</protein>
<keyword evidence="3" id="KW-0309">Germination</keyword>
<dbReference type="Pfam" id="PF25198">
    <property type="entry name" value="Spore_GerAC_N"/>
    <property type="match status" value="1"/>
</dbReference>
<dbReference type="InterPro" id="IPR046953">
    <property type="entry name" value="Spore_GerAC-like_C"/>
</dbReference>
<feature type="domain" description="Spore germination GerAC-like C-terminal" evidence="8">
    <location>
        <begin position="198"/>
        <end position="365"/>
    </location>
</feature>
<keyword evidence="11" id="KW-1185">Reference proteome</keyword>
<comment type="subcellular location">
    <subcellularLocation>
        <location evidence="1">Membrane</location>
        <topology evidence="1">Lipid-anchor</topology>
    </subcellularLocation>
</comment>
<dbReference type="InterPro" id="IPR038501">
    <property type="entry name" value="Spore_GerAC_C_sf"/>
</dbReference>
<dbReference type="Gene3D" id="3.30.300.210">
    <property type="entry name" value="Nutrient germinant receptor protein C, domain 3"/>
    <property type="match status" value="1"/>
</dbReference>
<evidence type="ECO:0000256" key="3">
    <source>
        <dbReference type="ARBA" id="ARBA00022544"/>
    </source>
</evidence>
<accession>A0ABW0HWL4</accession>
<feature type="domain" description="Spore germination protein N-terminal" evidence="9">
    <location>
        <begin position="21"/>
        <end position="189"/>
    </location>
</feature>
<dbReference type="InterPro" id="IPR008844">
    <property type="entry name" value="Spore_GerAC-like"/>
</dbReference>
<comment type="caution">
    <text evidence="10">The sequence shown here is derived from an EMBL/GenBank/DDBJ whole genome shotgun (WGS) entry which is preliminary data.</text>
</comment>